<dbReference type="GO" id="GO:0140359">
    <property type="term" value="F:ABC-type transporter activity"/>
    <property type="evidence" value="ECO:0007669"/>
    <property type="project" value="InterPro"/>
</dbReference>
<dbReference type="InterPro" id="IPR013525">
    <property type="entry name" value="ABC2_TM"/>
</dbReference>
<gene>
    <name evidence="7" type="ORF">FTX54_005890</name>
</gene>
<evidence type="ECO:0000256" key="2">
    <source>
        <dbReference type="ARBA" id="ARBA00022692"/>
    </source>
</evidence>
<dbReference type="GO" id="GO:0016020">
    <property type="term" value="C:membrane"/>
    <property type="evidence" value="ECO:0007669"/>
    <property type="project" value="UniProtKB-SubCell"/>
</dbReference>
<protein>
    <submittedName>
        <fullName evidence="7">ABC transporter permease</fullName>
    </submittedName>
</protein>
<feature type="domain" description="ABC-2 type transporter transmembrane" evidence="6">
    <location>
        <begin position="19"/>
        <end position="385"/>
    </location>
</feature>
<dbReference type="RefSeq" id="WP_147804138.1">
    <property type="nucleotide sequence ID" value="NZ_CP144914.1"/>
</dbReference>
<feature type="transmembrane region" description="Helical" evidence="5">
    <location>
        <begin position="230"/>
        <end position="256"/>
    </location>
</feature>
<evidence type="ECO:0000256" key="4">
    <source>
        <dbReference type="ARBA" id="ARBA00023136"/>
    </source>
</evidence>
<dbReference type="Proteomes" id="UP000321816">
    <property type="component" value="Chromosome"/>
</dbReference>
<feature type="transmembrane region" description="Helical" evidence="5">
    <location>
        <begin position="184"/>
        <end position="209"/>
    </location>
</feature>
<evidence type="ECO:0000256" key="3">
    <source>
        <dbReference type="ARBA" id="ARBA00022989"/>
    </source>
</evidence>
<proteinExistence type="predicted"/>
<name>A0A5C7F705_9BACI</name>
<evidence type="ECO:0000313" key="7">
    <source>
        <dbReference type="EMBL" id="WWD81093.1"/>
    </source>
</evidence>
<evidence type="ECO:0000313" key="8">
    <source>
        <dbReference type="Proteomes" id="UP000321816"/>
    </source>
</evidence>
<feature type="transmembrane region" description="Helical" evidence="5">
    <location>
        <begin position="276"/>
        <end position="302"/>
    </location>
</feature>
<keyword evidence="8" id="KW-1185">Reference proteome</keyword>
<dbReference type="OrthoDB" id="9768837at2"/>
<feature type="transmembrane region" description="Helical" evidence="5">
    <location>
        <begin position="352"/>
        <end position="384"/>
    </location>
</feature>
<evidence type="ECO:0000256" key="5">
    <source>
        <dbReference type="SAM" id="Phobius"/>
    </source>
</evidence>
<feature type="transmembrane region" description="Helical" evidence="5">
    <location>
        <begin position="314"/>
        <end position="332"/>
    </location>
</feature>
<keyword evidence="2 5" id="KW-0812">Transmembrane</keyword>
<dbReference type="KEGG" id="ahal:FTX54_005890"/>
<evidence type="ECO:0000256" key="1">
    <source>
        <dbReference type="ARBA" id="ARBA00004141"/>
    </source>
</evidence>
<feature type="transmembrane region" description="Helical" evidence="5">
    <location>
        <begin position="20"/>
        <end position="38"/>
    </location>
</feature>
<accession>A0A5C7F705</accession>
<evidence type="ECO:0000259" key="6">
    <source>
        <dbReference type="Pfam" id="PF12698"/>
    </source>
</evidence>
<organism evidence="7 8">
    <name type="scientific">Alkalicoccus halolimnae</name>
    <dbReference type="NCBI Taxonomy" id="1667239"/>
    <lineage>
        <taxon>Bacteria</taxon>
        <taxon>Bacillati</taxon>
        <taxon>Bacillota</taxon>
        <taxon>Bacilli</taxon>
        <taxon>Bacillales</taxon>
        <taxon>Bacillaceae</taxon>
        <taxon>Alkalicoccus</taxon>
    </lineage>
</organism>
<dbReference type="EMBL" id="CP144914">
    <property type="protein sequence ID" value="WWD81093.1"/>
    <property type="molecule type" value="Genomic_DNA"/>
</dbReference>
<dbReference type="AlphaFoldDB" id="A0A5C7F705"/>
<sequence length="415" mass="45313">MNNFWTTFSHTALRRIKSKAFAISTLIMALLIIGFFAVQPLMNIFGVPEGQEEQVEMTVADQSEFEGELGTALENGNFPGITFIDETGRDIEGLTLEAEESDSYLIVLQGERANLEAEFYGEASGFEVINNAQQYIEQTKQNTAASETNLSEEEKEAILSPVVISEQTFADGEEPEEVFSDSYWMVYGLVFVIYLIIITFGSMIATEVATEKSSRVMELIVSSISPVTQMFGKLAGIGAAGAVNIAVLAGAVAIGSLLNGQEVFQFIFVEVIEVSLIAYALLFIVLGYFVYGGIAAMLGALVSRAEEVNQAIQPLIFLAMIAFFLSIVALNAPDLTIFRVLSYIPFFTPQLLFLSIGMGTVPAWEIVLILSILIVCAVGINLLAARIYKGGVLMYGKFSFKNGIKQAMRLSKKEE</sequence>
<keyword evidence="3 5" id="KW-1133">Transmembrane helix</keyword>
<reference evidence="7 8" key="1">
    <citation type="submission" date="2024-01" db="EMBL/GenBank/DDBJ databases">
        <title>Complete Genome Sequence of Alkalicoccus halolimnae BZ-SZ-XJ29T, a Moderately Halophilic Bacterium Isolated from a Salt Lake.</title>
        <authorList>
            <person name="Zhao B."/>
        </authorList>
    </citation>
    <scope>NUCLEOTIDE SEQUENCE [LARGE SCALE GENOMIC DNA]</scope>
    <source>
        <strain evidence="7 8">BZ-SZ-XJ29</strain>
    </source>
</reference>
<keyword evidence="4 5" id="KW-0472">Membrane</keyword>
<comment type="subcellular location">
    <subcellularLocation>
        <location evidence="1">Membrane</location>
        <topology evidence="1">Multi-pass membrane protein</topology>
    </subcellularLocation>
</comment>
<dbReference type="Pfam" id="PF12698">
    <property type="entry name" value="ABC2_membrane_3"/>
    <property type="match status" value="1"/>
</dbReference>